<comment type="caution">
    <text evidence="1">The sequence shown here is derived from an EMBL/GenBank/DDBJ whole genome shotgun (WGS) entry which is preliminary data.</text>
</comment>
<accession>A0AAV7W4N4</accession>
<reference evidence="1" key="1">
    <citation type="journal article" date="2022" name="bioRxiv">
        <title>Sequencing and chromosome-scale assembly of the giantPleurodeles waltlgenome.</title>
        <authorList>
            <person name="Brown T."/>
            <person name="Elewa A."/>
            <person name="Iarovenko S."/>
            <person name="Subramanian E."/>
            <person name="Araus A.J."/>
            <person name="Petzold A."/>
            <person name="Susuki M."/>
            <person name="Suzuki K.-i.T."/>
            <person name="Hayashi T."/>
            <person name="Toyoda A."/>
            <person name="Oliveira C."/>
            <person name="Osipova E."/>
            <person name="Leigh N.D."/>
            <person name="Simon A."/>
            <person name="Yun M.H."/>
        </authorList>
    </citation>
    <scope>NUCLEOTIDE SEQUENCE</scope>
    <source>
        <strain evidence="1">20211129_DDA</strain>
        <tissue evidence="1">Liver</tissue>
    </source>
</reference>
<keyword evidence="2" id="KW-1185">Reference proteome</keyword>
<dbReference type="Proteomes" id="UP001066276">
    <property type="component" value="Chromosome 1_2"/>
</dbReference>
<organism evidence="1 2">
    <name type="scientific">Pleurodeles waltl</name>
    <name type="common">Iberian ribbed newt</name>
    <dbReference type="NCBI Taxonomy" id="8319"/>
    <lineage>
        <taxon>Eukaryota</taxon>
        <taxon>Metazoa</taxon>
        <taxon>Chordata</taxon>
        <taxon>Craniata</taxon>
        <taxon>Vertebrata</taxon>
        <taxon>Euteleostomi</taxon>
        <taxon>Amphibia</taxon>
        <taxon>Batrachia</taxon>
        <taxon>Caudata</taxon>
        <taxon>Salamandroidea</taxon>
        <taxon>Salamandridae</taxon>
        <taxon>Pleurodelinae</taxon>
        <taxon>Pleurodeles</taxon>
    </lineage>
</organism>
<name>A0AAV7W4N4_PLEWA</name>
<dbReference type="AlphaFoldDB" id="A0AAV7W4N4"/>
<evidence type="ECO:0000313" key="1">
    <source>
        <dbReference type="EMBL" id="KAJ1207701.1"/>
    </source>
</evidence>
<sequence>MGSSGSCLIARWDCHIGQWDEEEINGEPESSLDLLCTREDPLDAPHESQEHISLHEKCVLFRACNLSEEVVVLEKAESKTQTSF</sequence>
<gene>
    <name evidence="1" type="ORF">NDU88_003091</name>
</gene>
<evidence type="ECO:0000313" key="2">
    <source>
        <dbReference type="Proteomes" id="UP001066276"/>
    </source>
</evidence>
<dbReference type="EMBL" id="JANPWB010000002">
    <property type="protein sequence ID" value="KAJ1207701.1"/>
    <property type="molecule type" value="Genomic_DNA"/>
</dbReference>
<protein>
    <submittedName>
        <fullName evidence="1">Uncharacterized protein</fullName>
    </submittedName>
</protein>
<proteinExistence type="predicted"/>